<organism evidence="1 2">
    <name type="scientific">Desulfocurvibacter africanus PCS</name>
    <dbReference type="NCBI Taxonomy" id="1262666"/>
    <lineage>
        <taxon>Bacteria</taxon>
        <taxon>Pseudomonadati</taxon>
        <taxon>Thermodesulfobacteriota</taxon>
        <taxon>Desulfovibrionia</taxon>
        <taxon>Desulfovibrionales</taxon>
        <taxon>Desulfovibrionaceae</taxon>
        <taxon>Desulfocurvibacter</taxon>
    </lineage>
</organism>
<reference evidence="1 2" key="1">
    <citation type="journal article" date="2013" name="Genome Announc.">
        <title>Draft Genome Sequence for Desulfovibrio africanus Strain PCS.</title>
        <authorList>
            <person name="Brown S.D."/>
            <person name="Utturkar S.M."/>
            <person name="Arkin A.P."/>
            <person name="Deutschbauer A.M."/>
            <person name="Elias D.A."/>
            <person name="Hazen T.C."/>
            <person name="Chakraborty R."/>
        </authorList>
    </citation>
    <scope>NUCLEOTIDE SEQUENCE [LARGE SCALE GENOMIC DNA]</scope>
    <source>
        <strain evidence="1 2">PCS</strain>
    </source>
</reference>
<proteinExistence type="predicted"/>
<dbReference type="AlphaFoldDB" id="M5Q2F7"/>
<gene>
    <name evidence="1" type="ORF">PCS_01896</name>
</gene>
<protein>
    <recommendedName>
        <fullName evidence="3">TIGR04255 family protein</fullName>
    </recommendedName>
</protein>
<dbReference type="RefSeq" id="WP_005986509.1">
    <property type="nucleotide sequence ID" value="NZ_AOSV01000019.1"/>
</dbReference>
<accession>M5Q2F7</accession>
<dbReference type="Proteomes" id="UP000011922">
    <property type="component" value="Unassembled WGS sequence"/>
</dbReference>
<evidence type="ECO:0000313" key="2">
    <source>
        <dbReference type="Proteomes" id="UP000011922"/>
    </source>
</evidence>
<evidence type="ECO:0000313" key="1">
    <source>
        <dbReference type="EMBL" id="EMG37383.1"/>
    </source>
</evidence>
<name>M5Q2F7_DESAF</name>
<sequence length="257" mass="29766">MHNKPSHSAACYNTNFISSVILRLDFSTPVEMLGSSLPADLEKKILRQFPIKEPKRRISSTFTLGNTAPKIEQREEGVAWFFHSMDRGQSIELSNEHFLVTTKAYSSFESFMNIFDEISSHIYTETQGIVANRLGLRYVNTINIPKENPLDWSQYISSSLLHMFSVVENKETISQAFNILGMNFGDMQLKFQYGMPNPDYPATIKKNIFILDFDAFYQGLVEHSDFRTLIKRFHTTIQDSFESSITDEFRRYMDMTK</sequence>
<dbReference type="InterPro" id="IPR026349">
    <property type="entry name" value="CHP04255"/>
</dbReference>
<dbReference type="NCBIfam" id="TIGR04255">
    <property type="entry name" value="sporadTIGR04255"/>
    <property type="match status" value="1"/>
</dbReference>
<evidence type="ECO:0008006" key="3">
    <source>
        <dbReference type="Google" id="ProtNLM"/>
    </source>
</evidence>
<comment type="caution">
    <text evidence="1">The sequence shown here is derived from an EMBL/GenBank/DDBJ whole genome shotgun (WGS) entry which is preliminary data.</text>
</comment>
<dbReference type="EMBL" id="AOSV01000019">
    <property type="protein sequence ID" value="EMG37383.1"/>
    <property type="molecule type" value="Genomic_DNA"/>
</dbReference>